<dbReference type="InterPro" id="IPR027417">
    <property type="entry name" value="P-loop_NTPase"/>
</dbReference>
<evidence type="ECO:0000259" key="3">
    <source>
        <dbReference type="Pfam" id="PF01583"/>
    </source>
</evidence>
<evidence type="ECO:0000313" key="4">
    <source>
        <dbReference type="EMBL" id="GGH18849.1"/>
    </source>
</evidence>
<dbReference type="AlphaFoldDB" id="A0A917I7D2"/>
<comment type="caution">
    <text evidence="4">The sequence shown here is derived from an EMBL/GenBank/DDBJ whole genome shotgun (WGS) entry which is preliminary data.</text>
</comment>
<evidence type="ECO:0000259" key="2">
    <source>
        <dbReference type="Pfam" id="PF01467"/>
    </source>
</evidence>
<dbReference type="SUPFAM" id="SSF52540">
    <property type="entry name" value="P-loop containing nucleoside triphosphate hydrolases"/>
    <property type="match status" value="1"/>
</dbReference>
<evidence type="ECO:0000256" key="1">
    <source>
        <dbReference type="ARBA" id="ARBA00022679"/>
    </source>
</evidence>
<name>A0A917I7D2_9HYPH</name>
<sequence>MGLPGSGKTTLANALAPRLNAVHFNADAVRQEINKDLGFSVGDRIEQARRMGWLCDQVVKAGGYAIADFVCPTAGAREAFQVGGDATIVWLDRISKSRYADTNQLFEAPHPHHVRVSADGTPEHWAEVIVRMLRPVFDPQKPTALFVGRYQPFHEGHRRLIEEGLRRVGQVCIAVRATHGTSIKDPHDFEYIRARIEHGLRAYEGRFVVMPVPNVSHIFYGRDVGYQIERLELDAVTEAISATQIRLREATRSPLECFLGNA</sequence>
<keyword evidence="1" id="KW-0808">Transferase</keyword>
<reference evidence="4" key="1">
    <citation type="journal article" date="2014" name="Int. J. Syst. Evol. Microbiol.">
        <title>Complete genome sequence of Corynebacterium casei LMG S-19264T (=DSM 44701T), isolated from a smear-ripened cheese.</title>
        <authorList>
            <consortium name="US DOE Joint Genome Institute (JGI-PGF)"/>
            <person name="Walter F."/>
            <person name="Albersmeier A."/>
            <person name="Kalinowski J."/>
            <person name="Ruckert C."/>
        </authorList>
    </citation>
    <scope>NUCLEOTIDE SEQUENCE</scope>
    <source>
        <strain evidence="4">CGMCC 1.12214</strain>
    </source>
</reference>
<dbReference type="GO" id="GO:0010134">
    <property type="term" value="P:sulfate assimilation via adenylyl sulfate reduction"/>
    <property type="evidence" value="ECO:0007669"/>
    <property type="project" value="TreeGrafter"/>
</dbReference>
<feature type="domain" description="APS kinase" evidence="3">
    <location>
        <begin position="2"/>
        <end position="80"/>
    </location>
</feature>
<dbReference type="Gene3D" id="3.40.50.620">
    <property type="entry name" value="HUPs"/>
    <property type="match status" value="1"/>
</dbReference>
<dbReference type="PANTHER" id="PTHR42700">
    <property type="entry name" value="SULFATE ADENYLYLTRANSFERASE"/>
    <property type="match status" value="1"/>
</dbReference>
<dbReference type="NCBIfam" id="TIGR00125">
    <property type="entry name" value="cyt_tran_rel"/>
    <property type="match status" value="1"/>
</dbReference>
<feature type="domain" description="Cytidyltransferase-like" evidence="2">
    <location>
        <begin position="145"/>
        <end position="175"/>
    </location>
</feature>
<dbReference type="Gene3D" id="3.40.50.300">
    <property type="entry name" value="P-loop containing nucleotide triphosphate hydrolases"/>
    <property type="match status" value="1"/>
</dbReference>
<dbReference type="GO" id="GO:0004781">
    <property type="term" value="F:sulfate adenylyltransferase (ATP) activity"/>
    <property type="evidence" value="ECO:0007669"/>
    <property type="project" value="TreeGrafter"/>
</dbReference>
<proteinExistence type="predicted"/>
<dbReference type="Proteomes" id="UP000603912">
    <property type="component" value="Unassembled WGS sequence"/>
</dbReference>
<dbReference type="Pfam" id="PF01467">
    <property type="entry name" value="CTP_transf_like"/>
    <property type="match status" value="1"/>
</dbReference>
<gene>
    <name evidence="4" type="ORF">GCM10007036_21300</name>
</gene>
<dbReference type="GO" id="GO:0005737">
    <property type="term" value="C:cytoplasm"/>
    <property type="evidence" value="ECO:0007669"/>
    <property type="project" value="TreeGrafter"/>
</dbReference>
<reference evidence="4" key="2">
    <citation type="submission" date="2020-09" db="EMBL/GenBank/DDBJ databases">
        <authorList>
            <person name="Sun Q."/>
            <person name="Zhou Y."/>
        </authorList>
    </citation>
    <scope>NUCLEOTIDE SEQUENCE</scope>
    <source>
        <strain evidence="4">CGMCC 1.12214</strain>
    </source>
</reference>
<keyword evidence="5" id="KW-1185">Reference proteome</keyword>
<evidence type="ECO:0008006" key="6">
    <source>
        <dbReference type="Google" id="ProtNLM"/>
    </source>
</evidence>
<dbReference type="PANTHER" id="PTHR42700:SF1">
    <property type="entry name" value="SULFATE ADENYLYLTRANSFERASE"/>
    <property type="match status" value="1"/>
</dbReference>
<organism evidence="4 5">
    <name type="scientific">Alsobacter metallidurans</name>
    <dbReference type="NCBI Taxonomy" id="340221"/>
    <lineage>
        <taxon>Bacteria</taxon>
        <taxon>Pseudomonadati</taxon>
        <taxon>Pseudomonadota</taxon>
        <taxon>Alphaproteobacteria</taxon>
        <taxon>Hyphomicrobiales</taxon>
        <taxon>Alsobacteraceae</taxon>
        <taxon>Alsobacter</taxon>
    </lineage>
</organism>
<protein>
    <recommendedName>
        <fullName evidence="6">Adenylylsulfate kinase</fullName>
    </recommendedName>
</protein>
<dbReference type="InterPro" id="IPR059117">
    <property type="entry name" value="APS_kinase_dom"/>
</dbReference>
<dbReference type="EMBL" id="BMES01000002">
    <property type="protein sequence ID" value="GGH18849.1"/>
    <property type="molecule type" value="Genomic_DNA"/>
</dbReference>
<dbReference type="GO" id="GO:0019379">
    <property type="term" value="P:sulfate assimilation, phosphoadenylyl sulfate reduction by phosphoadenylyl-sulfate reductase (thioredoxin)"/>
    <property type="evidence" value="ECO:0007669"/>
    <property type="project" value="TreeGrafter"/>
</dbReference>
<dbReference type="InterPro" id="IPR050512">
    <property type="entry name" value="Sulf_AdTrans/APS_kinase"/>
</dbReference>
<dbReference type="InterPro" id="IPR014729">
    <property type="entry name" value="Rossmann-like_a/b/a_fold"/>
</dbReference>
<evidence type="ECO:0000313" key="5">
    <source>
        <dbReference type="Proteomes" id="UP000603912"/>
    </source>
</evidence>
<dbReference type="InterPro" id="IPR004821">
    <property type="entry name" value="Cyt_trans-like"/>
</dbReference>
<dbReference type="SUPFAM" id="SSF52374">
    <property type="entry name" value="Nucleotidylyl transferase"/>
    <property type="match status" value="1"/>
</dbReference>
<accession>A0A917I7D2</accession>
<dbReference type="Pfam" id="PF01583">
    <property type="entry name" value="APS_kinase"/>
    <property type="match status" value="1"/>
</dbReference>